<feature type="compositionally biased region" description="Polar residues" evidence="1">
    <location>
        <begin position="1"/>
        <end position="25"/>
    </location>
</feature>
<dbReference type="EMBL" id="FWPT01000010">
    <property type="protein sequence ID" value="SMA49992.1"/>
    <property type="molecule type" value="Genomic_DNA"/>
</dbReference>
<gene>
    <name evidence="2" type="ORF">EHSB41UT_03783</name>
</gene>
<dbReference type="Proteomes" id="UP000196573">
    <property type="component" value="Unassembled WGS sequence"/>
</dbReference>
<sequence length="90" mass="9658">MSVGSSGVQSTPTGAPQGIPGNQNPAAKGKVDNADADAFDNALGADQKVKEEKKLTPEEELKKAMAEHSVKQFMERSKEHTEETKKNFEG</sequence>
<feature type="compositionally biased region" description="Basic and acidic residues" evidence="1">
    <location>
        <begin position="47"/>
        <end position="90"/>
    </location>
</feature>
<evidence type="ECO:0000256" key="1">
    <source>
        <dbReference type="SAM" id="MobiDB-lite"/>
    </source>
</evidence>
<name>A0A1X7APE6_9GAMM</name>
<dbReference type="RefSeq" id="WP_087112436.1">
    <property type="nucleotide sequence ID" value="NZ_CBCSCN010000005.1"/>
</dbReference>
<protein>
    <submittedName>
        <fullName evidence="2">Uncharacterized protein</fullName>
    </submittedName>
</protein>
<feature type="region of interest" description="Disordered" evidence="1">
    <location>
        <begin position="1"/>
        <end position="90"/>
    </location>
</feature>
<reference evidence="2 3" key="1">
    <citation type="submission" date="2017-03" db="EMBL/GenBank/DDBJ databases">
        <authorList>
            <person name="Afonso C.L."/>
            <person name="Miller P.J."/>
            <person name="Scott M.A."/>
            <person name="Spackman E."/>
            <person name="Goraichik I."/>
            <person name="Dimitrov K.M."/>
            <person name="Suarez D.L."/>
            <person name="Swayne D.E."/>
        </authorList>
    </citation>
    <scope>NUCLEOTIDE SEQUENCE [LARGE SCALE GENOMIC DNA]</scope>
    <source>
        <strain evidence="2">SB41UT1</strain>
    </source>
</reference>
<organism evidence="2 3">
    <name type="scientific">Parendozoicomonas haliclonae</name>
    <dbReference type="NCBI Taxonomy" id="1960125"/>
    <lineage>
        <taxon>Bacteria</taxon>
        <taxon>Pseudomonadati</taxon>
        <taxon>Pseudomonadota</taxon>
        <taxon>Gammaproteobacteria</taxon>
        <taxon>Oceanospirillales</taxon>
        <taxon>Endozoicomonadaceae</taxon>
        <taxon>Parendozoicomonas</taxon>
    </lineage>
</organism>
<evidence type="ECO:0000313" key="2">
    <source>
        <dbReference type="EMBL" id="SMA49992.1"/>
    </source>
</evidence>
<keyword evidence="3" id="KW-1185">Reference proteome</keyword>
<proteinExistence type="predicted"/>
<accession>A0A1X7APE6</accession>
<evidence type="ECO:0000313" key="3">
    <source>
        <dbReference type="Proteomes" id="UP000196573"/>
    </source>
</evidence>
<dbReference type="AlphaFoldDB" id="A0A1X7APE6"/>